<dbReference type="InterPro" id="IPR051781">
    <property type="entry name" value="Metallo-dep_Hydrolase"/>
</dbReference>
<dbReference type="SUPFAM" id="SSF51556">
    <property type="entry name" value="Metallo-dependent hydrolases"/>
    <property type="match status" value="1"/>
</dbReference>
<dbReference type="PANTHER" id="PTHR43135">
    <property type="entry name" value="ALPHA-D-RIBOSE 1-METHYLPHOSPHONATE 5-TRIPHOSPHATE DIPHOSPHATASE"/>
    <property type="match status" value="1"/>
</dbReference>
<dbReference type="InterPro" id="IPR032466">
    <property type="entry name" value="Metal_Hydrolase"/>
</dbReference>
<dbReference type="Gene3D" id="3.20.20.140">
    <property type="entry name" value="Metal-dependent hydrolases"/>
    <property type="match status" value="1"/>
</dbReference>
<dbReference type="RefSeq" id="WP_073151429.1">
    <property type="nucleotide sequence ID" value="NZ_FRAG01000042.1"/>
</dbReference>
<accession>A0A1M6R5Z8</accession>
<dbReference type="GO" id="GO:0016810">
    <property type="term" value="F:hydrolase activity, acting on carbon-nitrogen (but not peptide) bonds"/>
    <property type="evidence" value="ECO:0007669"/>
    <property type="project" value="InterPro"/>
</dbReference>
<dbReference type="Gene3D" id="2.30.40.10">
    <property type="entry name" value="Urease, subunit C, domain 1"/>
    <property type="match status" value="1"/>
</dbReference>
<gene>
    <name evidence="2" type="ORF">SAMN02745912_02851</name>
</gene>
<organism evidence="2 3">
    <name type="scientific">Paramaledivibacter caminithermalis (strain DSM 15212 / CIP 107654 / DViRD3)</name>
    <name type="common">Clostridium caminithermale</name>
    <dbReference type="NCBI Taxonomy" id="1121301"/>
    <lineage>
        <taxon>Bacteria</taxon>
        <taxon>Bacillati</taxon>
        <taxon>Bacillota</taxon>
        <taxon>Clostridia</taxon>
        <taxon>Peptostreptococcales</taxon>
        <taxon>Caminicellaceae</taxon>
        <taxon>Paramaledivibacter</taxon>
    </lineage>
</organism>
<dbReference type="OrthoDB" id="9802793at2"/>
<dbReference type="EMBL" id="FRAG01000042">
    <property type="protein sequence ID" value="SHK27905.1"/>
    <property type="molecule type" value="Genomic_DNA"/>
</dbReference>
<feature type="domain" description="Amidohydrolase 3" evidence="1">
    <location>
        <begin position="44"/>
        <end position="63"/>
    </location>
</feature>
<feature type="domain" description="Amidohydrolase 3" evidence="1">
    <location>
        <begin position="291"/>
        <end position="383"/>
    </location>
</feature>
<dbReference type="STRING" id="1121301.SAMN02745912_02851"/>
<protein>
    <submittedName>
        <fullName evidence="2">Imidazolonepropionase</fullName>
    </submittedName>
</protein>
<dbReference type="InterPro" id="IPR013108">
    <property type="entry name" value="Amidohydro_3"/>
</dbReference>
<keyword evidence="3" id="KW-1185">Reference proteome</keyword>
<dbReference type="Proteomes" id="UP000184465">
    <property type="component" value="Unassembled WGS sequence"/>
</dbReference>
<dbReference type="Pfam" id="PF07969">
    <property type="entry name" value="Amidohydro_3"/>
    <property type="match status" value="2"/>
</dbReference>
<evidence type="ECO:0000259" key="1">
    <source>
        <dbReference type="Pfam" id="PF07969"/>
    </source>
</evidence>
<name>A0A1M6R5Z8_PARC5</name>
<dbReference type="PANTHER" id="PTHR43135:SF3">
    <property type="entry name" value="ALPHA-D-RIBOSE 1-METHYLPHOSPHONATE 5-TRIPHOSPHATE DIPHOSPHATASE"/>
    <property type="match status" value="1"/>
</dbReference>
<proteinExistence type="predicted"/>
<dbReference type="CDD" id="cd01309">
    <property type="entry name" value="Met_dep_hydrolase_C"/>
    <property type="match status" value="1"/>
</dbReference>
<reference evidence="2 3" key="1">
    <citation type="submission" date="2016-11" db="EMBL/GenBank/DDBJ databases">
        <authorList>
            <person name="Jaros S."/>
            <person name="Januszkiewicz K."/>
            <person name="Wedrychowicz H."/>
        </authorList>
    </citation>
    <scope>NUCLEOTIDE SEQUENCE [LARGE SCALE GENOMIC DNA]</scope>
    <source>
        <strain evidence="2 3">DSM 15212</strain>
    </source>
</reference>
<evidence type="ECO:0000313" key="3">
    <source>
        <dbReference type="Proteomes" id="UP000184465"/>
    </source>
</evidence>
<dbReference type="AlphaFoldDB" id="A0A1M6R5Z8"/>
<evidence type="ECO:0000313" key="2">
    <source>
        <dbReference type="EMBL" id="SHK27905.1"/>
    </source>
</evidence>
<dbReference type="InterPro" id="IPR011059">
    <property type="entry name" value="Metal-dep_hydrolase_composite"/>
</dbReference>
<sequence length="386" mass="41890">MLFVKNGKVVTMRGETIDNGSIAVKNGKIQAIGTDITIPEGAIVIDAKGKIVMPGFIDPHTHLGLKESAIQFEGTDHNETSDPITPHVRGIDGLNPMDDTLREAYEAGITSVGAGPGSANVICGQFAAIKTYGKRVDNMIIKEPIAMKCAFGENPKRNGKEKGRAPMTRMGISALLRETLYNAIEYKKKLDIAKKDPSKTPAFDIKMEALLPVINREIPLKVHAHRADDIFTAIRIAKEFNLKITLDHCTEGHLIKEELSKEGYDVIVGPSLGHSTKFELKSKSFVTPGVLSKEGLKVAITTDSPVIPLHYLPICAALAVKKGMDKTEALKAITINAAEIMGVSDRIGSLEVGKDADIVIWNGDPLDIQSLVEYTIIDGEIVYENK</sequence>
<dbReference type="SUPFAM" id="SSF51338">
    <property type="entry name" value="Composite domain of metallo-dependent hydrolases"/>
    <property type="match status" value="1"/>
</dbReference>